<accession>C4GNC8</accession>
<gene>
    <name evidence="1" type="ORF">GCWU000324_03217</name>
</gene>
<proteinExistence type="predicted"/>
<dbReference type="Proteomes" id="UP000003009">
    <property type="component" value="Unassembled WGS sequence"/>
</dbReference>
<organism evidence="1 2">
    <name type="scientific">Kingella oralis ATCC 51147</name>
    <dbReference type="NCBI Taxonomy" id="629741"/>
    <lineage>
        <taxon>Bacteria</taxon>
        <taxon>Pseudomonadati</taxon>
        <taxon>Pseudomonadota</taxon>
        <taxon>Betaproteobacteria</taxon>
        <taxon>Neisseriales</taxon>
        <taxon>Neisseriaceae</taxon>
        <taxon>Kingella</taxon>
    </lineage>
</organism>
<dbReference type="AlphaFoldDB" id="C4GNC8"/>
<sequence>MTLNVIYGLSRCLYGDLPILGEMRDNKMDGINGFEREREKKNAIGV</sequence>
<dbReference type="HOGENOM" id="CLU_3184752_0_0_4"/>
<dbReference type="EMBL" id="ACJW02000011">
    <property type="protein sequence ID" value="EEP66518.1"/>
    <property type="molecule type" value="Genomic_DNA"/>
</dbReference>
<protein>
    <submittedName>
        <fullName evidence="1">Uncharacterized protein</fullName>
    </submittedName>
</protein>
<name>C4GNC8_9NEIS</name>
<keyword evidence="2" id="KW-1185">Reference proteome</keyword>
<evidence type="ECO:0000313" key="2">
    <source>
        <dbReference type="Proteomes" id="UP000003009"/>
    </source>
</evidence>
<evidence type="ECO:0000313" key="1">
    <source>
        <dbReference type="EMBL" id="EEP66518.1"/>
    </source>
</evidence>
<comment type="caution">
    <text evidence="1">The sequence shown here is derived from an EMBL/GenBank/DDBJ whole genome shotgun (WGS) entry which is preliminary data.</text>
</comment>
<reference evidence="1" key="1">
    <citation type="submission" date="2009-04" db="EMBL/GenBank/DDBJ databases">
        <authorList>
            <person name="Weinstock G."/>
            <person name="Sodergren E."/>
            <person name="Clifton S."/>
            <person name="Fulton L."/>
            <person name="Fulton B."/>
            <person name="Courtney L."/>
            <person name="Fronick C."/>
            <person name="Harrison M."/>
            <person name="Strong C."/>
            <person name="Farmer C."/>
            <person name="Delahaunty K."/>
            <person name="Markovic C."/>
            <person name="Hall O."/>
            <person name="Minx P."/>
            <person name="Tomlinson C."/>
            <person name="Mitreva M."/>
            <person name="Nelson J."/>
            <person name="Hou S."/>
            <person name="Wollam A."/>
            <person name="Pepin K.H."/>
            <person name="Johnson M."/>
            <person name="Bhonagiri V."/>
            <person name="Nash W.E."/>
            <person name="Warren W."/>
            <person name="Chinwalla A."/>
            <person name="Mardis E.R."/>
            <person name="Wilson R.K."/>
        </authorList>
    </citation>
    <scope>NUCLEOTIDE SEQUENCE [LARGE SCALE GENOMIC DNA]</scope>
    <source>
        <strain evidence="1">ATCC 51147</strain>
    </source>
</reference>